<dbReference type="InterPro" id="IPR036259">
    <property type="entry name" value="MFS_trans_sf"/>
</dbReference>
<evidence type="ECO:0000256" key="1">
    <source>
        <dbReference type="SAM" id="Phobius"/>
    </source>
</evidence>
<feature type="non-terminal residue" evidence="2">
    <location>
        <position position="1"/>
    </location>
</feature>
<keyword evidence="1" id="KW-0472">Membrane</keyword>
<dbReference type="AlphaFoldDB" id="A0AAD6S0T7"/>
<name>A0AAD6S0T7_9AGAR</name>
<proteinExistence type="predicted"/>
<feature type="transmembrane region" description="Helical" evidence="1">
    <location>
        <begin position="32"/>
        <end position="50"/>
    </location>
</feature>
<keyword evidence="1" id="KW-1133">Transmembrane helix</keyword>
<sequence length="76" mass="8022">LSAEAGKVGPIISAHAFNSLSTSIRNSGVRRILLLFVSCCIAGAASTLLFPEVRARDPDEVLTYEIAKGAAQHRLA</sequence>
<evidence type="ECO:0000313" key="3">
    <source>
        <dbReference type="Proteomes" id="UP001218188"/>
    </source>
</evidence>
<gene>
    <name evidence="2" type="ORF">C8F04DRAFT_976453</name>
</gene>
<comment type="caution">
    <text evidence="2">The sequence shown here is derived from an EMBL/GenBank/DDBJ whole genome shotgun (WGS) entry which is preliminary data.</text>
</comment>
<reference evidence="2" key="1">
    <citation type="submission" date="2023-03" db="EMBL/GenBank/DDBJ databases">
        <title>Massive genome expansion in bonnet fungi (Mycena s.s.) driven by repeated elements and novel gene families across ecological guilds.</title>
        <authorList>
            <consortium name="Lawrence Berkeley National Laboratory"/>
            <person name="Harder C.B."/>
            <person name="Miyauchi S."/>
            <person name="Viragh M."/>
            <person name="Kuo A."/>
            <person name="Thoen E."/>
            <person name="Andreopoulos B."/>
            <person name="Lu D."/>
            <person name="Skrede I."/>
            <person name="Drula E."/>
            <person name="Henrissat B."/>
            <person name="Morin E."/>
            <person name="Kohler A."/>
            <person name="Barry K."/>
            <person name="LaButti K."/>
            <person name="Morin E."/>
            <person name="Salamov A."/>
            <person name="Lipzen A."/>
            <person name="Mereny Z."/>
            <person name="Hegedus B."/>
            <person name="Baldrian P."/>
            <person name="Stursova M."/>
            <person name="Weitz H."/>
            <person name="Taylor A."/>
            <person name="Grigoriev I.V."/>
            <person name="Nagy L.G."/>
            <person name="Martin F."/>
            <person name="Kauserud H."/>
        </authorList>
    </citation>
    <scope>NUCLEOTIDE SEQUENCE</scope>
    <source>
        <strain evidence="2">CBHHK200</strain>
    </source>
</reference>
<accession>A0AAD6S0T7</accession>
<evidence type="ECO:0008006" key="4">
    <source>
        <dbReference type="Google" id="ProtNLM"/>
    </source>
</evidence>
<organism evidence="2 3">
    <name type="scientific">Mycena alexandri</name>
    <dbReference type="NCBI Taxonomy" id="1745969"/>
    <lineage>
        <taxon>Eukaryota</taxon>
        <taxon>Fungi</taxon>
        <taxon>Dikarya</taxon>
        <taxon>Basidiomycota</taxon>
        <taxon>Agaricomycotina</taxon>
        <taxon>Agaricomycetes</taxon>
        <taxon>Agaricomycetidae</taxon>
        <taxon>Agaricales</taxon>
        <taxon>Marasmiineae</taxon>
        <taxon>Mycenaceae</taxon>
        <taxon>Mycena</taxon>
    </lineage>
</organism>
<dbReference type="EMBL" id="JARJCM010000316">
    <property type="protein sequence ID" value="KAJ7018928.1"/>
    <property type="molecule type" value="Genomic_DNA"/>
</dbReference>
<dbReference type="Gene3D" id="1.20.1250.20">
    <property type="entry name" value="MFS general substrate transporter like domains"/>
    <property type="match status" value="1"/>
</dbReference>
<keyword evidence="1" id="KW-0812">Transmembrane</keyword>
<protein>
    <recommendedName>
        <fullName evidence="4">MFS transporter</fullName>
    </recommendedName>
</protein>
<evidence type="ECO:0000313" key="2">
    <source>
        <dbReference type="EMBL" id="KAJ7018928.1"/>
    </source>
</evidence>
<keyword evidence="3" id="KW-1185">Reference proteome</keyword>
<dbReference type="Proteomes" id="UP001218188">
    <property type="component" value="Unassembled WGS sequence"/>
</dbReference>